<accession>A0A1F5MI03</accession>
<evidence type="ECO:0000313" key="1">
    <source>
        <dbReference type="EMBL" id="OGE64988.1"/>
    </source>
</evidence>
<name>A0A1F5MI03_9BACT</name>
<comment type="caution">
    <text evidence="1">The sequence shown here is derived from an EMBL/GenBank/DDBJ whole genome shotgun (WGS) entry which is preliminary data.</text>
</comment>
<organism evidence="1 2">
    <name type="scientific">Candidatus Daviesbacteria bacterium RIFCSPLOWO2_02_FULL_36_7</name>
    <dbReference type="NCBI Taxonomy" id="1797792"/>
    <lineage>
        <taxon>Bacteria</taxon>
        <taxon>Candidatus Daviesiibacteriota</taxon>
    </lineage>
</organism>
<protein>
    <submittedName>
        <fullName evidence="1">Uncharacterized protein</fullName>
    </submittedName>
</protein>
<sequence>MKIMERRGYYFDPTANDALARVIRQEQPSINTSIYHASPEEITRFQNHTFEPDRLITSNQLRKLKRHTFEERKKLKALLQKS</sequence>
<dbReference type="EMBL" id="MFDT01000012">
    <property type="protein sequence ID" value="OGE64988.1"/>
    <property type="molecule type" value="Genomic_DNA"/>
</dbReference>
<evidence type="ECO:0000313" key="2">
    <source>
        <dbReference type="Proteomes" id="UP000178859"/>
    </source>
</evidence>
<reference evidence="1 2" key="1">
    <citation type="journal article" date="2016" name="Nat. Commun.">
        <title>Thousands of microbial genomes shed light on interconnected biogeochemical processes in an aquifer system.</title>
        <authorList>
            <person name="Anantharaman K."/>
            <person name="Brown C.T."/>
            <person name="Hug L.A."/>
            <person name="Sharon I."/>
            <person name="Castelle C.J."/>
            <person name="Probst A.J."/>
            <person name="Thomas B.C."/>
            <person name="Singh A."/>
            <person name="Wilkins M.J."/>
            <person name="Karaoz U."/>
            <person name="Brodie E.L."/>
            <person name="Williams K.H."/>
            <person name="Hubbard S.S."/>
            <person name="Banfield J.F."/>
        </authorList>
    </citation>
    <scope>NUCLEOTIDE SEQUENCE [LARGE SCALE GENOMIC DNA]</scope>
</reference>
<gene>
    <name evidence="1" type="ORF">A3I48_01045</name>
</gene>
<proteinExistence type="predicted"/>
<dbReference type="Proteomes" id="UP000178859">
    <property type="component" value="Unassembled WGS sequence"/>
</dbReference>
<dbReference type="AlphaFoldDB" id="A0A1F5MI03"/>